<evidence type="ECO:0000313" key="2">
    <source>
        <dbReference type="Proteomes" id="UP000027222"/>
    </source>
</evidence>
<dbReference type="HOGENOM" id="CLU_046303_1_0_1"/>
<proteinExistence type="predicted"/>
<protein>
    <submittedName>
        <fullName evidence="1">Uncharacterized protein</fullName>
    </submittedName>
</protein>
<sequence length="367" mass="41659">MSDILELRIDSPSVRLYPVAPSTISDDILAAAAMTPGPNSPSTPSICLLRRPVDDFVRYSREEASKWLIDIAHDICDPAEHRGSLLVWKEQQQQQPEQWRPVATTDPLTASIYRYDLPDGITVGLSKISQRARKSASAPIENARAMADRVKERDEHCWVTAMYDPLANSHICPKRMGDHVARIIFRTFTSLPLPSNLSIYDEVFGLSLSLTLNTWFDEYEMGLRFVSPPNNYECHMFANKLANAKYTIFGAFSRPPRAGLESLPALHGHRASPPHPQLTNLPPPGLLRWHYLQCVLKKFAHDDYKNLENIYFPELPLRMKGDSDDEGTDSELEWPSKGLDLGRVVENDLEEREERHQAVESWISKTI</sequence>
<dbReference type="Proteomes" id="UP000027222">
    <property type="component" value="Unassembled WGS sequence"/>
</dbReference>
<keyword evidence="2" id="KW-1185">Reference proteome</keyword>
<name>A0A067TAY7_GALM3</name>
<reference evidence="2" key="1">
    <citation type="journal article" date="2014" name="Proc. Natl. Acad. Sci. U.S.A.">
        <title>Extensive sampling of basidiomycete genomes demonstrates inadequacy of the white-rot/brown-rot paradigm for wood decay fungi.</title>
        <authorList>
            <person name="Riley R."/>
            <person name="Salamov A.A."/>
            <person name="Brown D.W."/>
            <person name="Nagy L.G."/>
            <person name="Floudas D."/>
            <person name="Held B.W."/>
            <person name="Levasseur A."/>
            <person name="Lombard V."/>
            <person name="Morin E."/>
            <person name="Otillar R."/>
            <person name="Lindquist E.A."/>
            <person name="Sun H."/>
            <person name="LaButti K.M."/>
            <person name="Schmutz J."/>
            <person name="Jabbour D."/>
            <person name="Luo H."/>
            <person name="Baker S.E."/>
            <person name="Pisabarro A.G."/>
            <person name="Walton J.D."/>
            <person name="Blanchette R.A."/>
            <person name="Henrissat B."/>
            <person name="Martin F."/>
            <person name="Cullen D."/>
            <person name="Hibbett D.S."/>
            <person name="Grigoriev I.V."/>
        </authorList>
    </citation>
    <scope>NUCLEOTIDE SEQUENCE [LARGE SCALE GENOMIC DNA]</scope>
    <source>
        <strain evidence="2">CBS 339.88</strain>
    </source>
</reference>
<evidence type="ECO:0000313" key="1">
    <source>
        <dbReference type="EMBL" id="KDR79492.1"/>
    </source>
</evidence>
<dbReference type="AlphaFoldDB" id="A0A067TAY7"/>
<gene>
    <name evidence="1" type="ORF">GALMADRAFT_63488</name>
</gene>
<organism evidence="1 2">
    <name type="scientific">Galerina marginata (strain CBS 339.88)</name>
    <dbReference type="NCBI Taxonomy" id="685588"/>
    <lineage>
        <taxon>Eukaryota</taxon>
        <taxon>Fungi</taxon>
        <taxon>Dikarya</taxon>
        <taxon>Basidiomycota</taxon>
        <taxon>Agaricomycotina</taxon>
        <taxon>Agaricomycetes</taxon>
        <taxon>Agaricomycetidae</taxon>
        <taxon>Agaricales</taxon>
        <taxon>Agaricineae</taxon>
        <taxon>Strophariaceae</taxon>
        <taxon>Galerina</taxon>
    </lineage>
</organism>
<dbReference type="OrthoDB" id="3141919at2759"/>
<accession>A0A067TAY7</accession>
<dbReference type="EMBL" id="KL142373">
    <property type="protein sequence ID" value="KDR79492.1"/>
    <property type="molecule type" value="Genomic_DNA"/>
</dbReference>